<reference evidence="1 2" key="1">
    <citation type="submission" date="2019-04" db="EMBL/GenBank/DDBJ databases">
        <title>Sphingobacterium olei sp. nov., isolated from oil-contaminated soil.</title>
        <authorList>
            <person name="Liu B."/>
        </authorList>
    </citation>
    <scope>NUCLEOTIDE SEQUENCE [LARGE SCALE GENOMIC DNA]</scope>
    <source>
        <strain evidence="1 2">HAL-9</strain>
    </source>
</reference>
<gene>
    <name evidence="1" type="ORF">FAZ15_10320</name>
</gene>
<name>A0A4U0NZX1_9SPHI</name>
<evidence type="ECO:0008006" key="3">
    <source>
        <dbReference type="Google" id="ProtNLM"/>
    </source>
</evidence>
<organism evidence="1 2">
    <name type="scientific">Sphingobacterium olei</name>
    <dbReference type="NCBI Taxonomy" id="2571155"/>
    <lineage>
        <taxon>Bacteria</taxon>
        <taxon>Pseudomonadati</taxon>
        <taxon>Bacteroidota</taxon>
        <taxon>Sphingobacteriia</taxon>
        <taxon>Sphingobacteriales</taxon>
        <taxon>Sphingobacteriaceae</taxon>
        <taxon>Sphingobacterium</taxon>
    </lineage>
</organism>
<proteinExistence type="predicted"/>
<accession>A0A4U0NZX1</accession>
<sequence>MNIRLSLLFTIILYTFFGYAQTGITVGPPRLFFVSNAGENQIQTVDVTNPSKDYTLDLSVSLEDWRYTLYGDNEMAPIGTFTNSGASWISISEPFFSLKPGETKRLNVNLAVPQTVSYTDSVPVHTSMLFVTQLNPRQGVDKEGANIKIAVRSGIKIYHRFNGKDKADLEITNLKHMHVDSVGDFLELAFDVTGNIWMEGKVRAEFINQETGQKIVLDNMAFYCLPGDKRKQYIQVPKELTKGNYLVSVMLFYGEEDMVKAAELEFDYDPAE</sequence>
<evidence type="ECO:0000313" key="1">
    <source>
        <dbReference type="EMBL" id="TJZ60393.1"/>
    </source>
</evidence>
<comment type="caution">
    <text evidence="1">The sequence shown here is derived from an EMBL/GenBank/DDBJ whole genome shotgun (WGS) entry which is preliminary data.</text>
</comment>
<dbReference type="Proteomes" id="UP000306808">
    <property type="component" value="Unassembled WGS sequence"/>
</dbReference>
<evidence type="ECO:0000313" key="2">
    <source>
        <dbReference type="Proteomes" id="UP000306808"/>
    </source>
</evidence>
<dbReference type="RefSeq" id="WP_136901242.1">
    <property type="nucleotide sequence ID" value="NZ_SUME01000004.1"/>
</dbReference>
<dbReference type="InterPro" id="IPR008962">
    <property type="entry name" value="PapD-like_sf"/>
</dbReference>
<protein>
    <recommendedName>
        <fullName evidence="3">Molecular chaperone</fullName>
    </recommendedName>
</protein>
<keyword evidence="2" id="KW-1185">Reference proteome</keyword>
<dbReference type="SUPFAM" id="SSF49354">
    <property type="entry name" value="PapD-like"/>
    <property type="match status" value="1"/>
</dbReference>
<dbReference type="AlphaFoldDB" id="A0A4U0NZX1"/>
<dbReference type="EMBL" id="SUME01000004">
    <property type="protein sequence ID" value="TJZ60393.1"/>
    <property type="molecule type" value="Genomic_DNA"/>
</dbReference>
<dbReference type="OrthoDB" id="1419910at2"/>